<comment type="caution">
    <text evidence="7">The sequence shown here is derived from an EMBL/GenBank/DDBJ whole genome shotgun (WGS) entry which is preliminary data.</text>
</comment>
<reference evidence="7 8" key="1">
    <citation type="submission" date="2020-08" db="EMBL/GenBank/DDBJ databases">
        <title>Genomic Encyclopedia of Type Strains, Phase III (KMG-III): the genomes of soil and plant-associated and newly described type strains.</title>
        <authorList>
            <person name="Whitman W."/>
        </authorList>
    </citation>
    <scope>NUCLEOTIDE SEQUENCE [LARGE SCALE GENOMIC DNA]</scope>
    <source>
        <strain evidence="7 8">CECT 8897</strain>
    </source>
</reference>
<evidence type="ECO:0008006" key="9">
    <source>
        <dbReference type="Google" id="ProtNLM"/>
    </source>
</evidence>
<dbReference type="PANTHER" id="PTHR23501:SF191">
    <property type="entry name" value="VACUOLAR BASIC AMINO ACID TRANSPORTER 4"/>
    <property type="match status" value="1"/>
</dbReference>
<feature type="transmembrane region" description="Helical" evidence="6">
    <location>
        <begin position="66"/>
        <end position="87"/>
    </location>
</feature>
<dbReference type="InterPro" id="IPR011701">
    <property type="entry name" value="MFS"/>
</dbReference>
<dbReference type="SUPFAM" id="SSF103473">
    <property type="entry name" value="MFS general substrate transporter"/>
    <property type="match status" value="1"/>
</dbReference>
<keyword evidence="3 6" id="KW-0812">Transmembrane</keyword>
<feature type="transmembrane region" description="Helical" evidence="6">
    <location>
        <begin position="33"/>
        <end position="54"/>
    </location>
</feature>
<keyword evidence="4 6" id="KW-1133">Transmembrane helix</keyword>
<dbReference type="PANTHER" id="PTHR23501">
    <property type="entry name" value="MAJOR FACILITATOR SUPERFAMILY"/>
    <property type="match status" value="1"/>
</dbReference>
<organism evidence="7 8">
    <name type="scientific">Pseudoduganella violacea</name>
    <dbReference type="NCBI Taxonomy" id="1715466"/>
    <lineage>
        <taxon>Bacteria</taxon>
        <taxon>Pseudomonadati</taxon>
        <taxon>Pseudomonadota</taxon>
        <taxon>Betaproteobacteria</taxon>
        <taxon>Burkholderiales</taxon>
        <taxon>Oxalobacteraceae</taxon>
        <taxon>Telluria group</taxon>
        <taxon>Pseudoduganella</taxon>
    </lineage>
</organism>
<dbReference type="Gene3D" id="1.20.1250.20">
    <property type="entry name" value="MFS general substrate transporter like domains"/>
    <property type="match status" value="1"/>
</dbReference>
<sequence>MPAASRNSASWPARCKGHFRPLLDLSLFANARFVGVQVLAVAPAYAYIVLLVILPARFIGVEGYSVLDAGRMMIALSAPLLILPFIAGQLARWIDVGTLSGIGLLIAAAGLAWLGHSIASDGASRLLVMALIGIGIALPWGVMDALAVSVVDKERAGMAAGIFNAMRLAGDGIALAVVDATLSARILSELLGLAGAAPSGAGAGGEWAAAANRLVMGDMGNALRHLPAAGSAALRQAYEEAFRWQLLMLAVAAAITALLVFLLLSRVRTHD</sequence>
<dbReference type="GO" id="GO:0005886">
    <property type="term" value="C:plasma membrane"/>
    <property type="evidence" value="ECO:0007669"/>
    <property type="project" value="TreeGrafter"/>
</dbReference>
<protein>
    <recommendedName>
        <fullName evidence="9">MFS transporter</fullName>
    </recommendedName>
</protein>
<keyword evidence="5 6" id="KW-0472">Membrane</keyword>
<keyword evidence="2" id="KW-0813">Transport</keyword>
<evidence type="ECO:0000313" key="7">
    <source>
        <dbReference type="EMBL" id="MBB3122465.1"/>
    </source>
</evidence>
<evidence type="ECO:0000256" key="5">
    <source>
        <dbReference type="ARBA" id="ARBA00023136"/>
    </source>
</evidence>
<accession>A0A7W5FWW5</accession>
<evidence type="ECO:0000256" key="1">
    <source>
        <dbReference type="ARBA" id="ARBA00004127"/>
    </source>
</evidence>
<dbReference type="EMBL" id="JACHXD010000035">
    <property type="protein sequence ID" value="MBB3122465.1"/>
    <property type="molecule type" value="Genomic_DNA"/>
</dbReference>
<dbReference type="Pfam" id="PF07690">
    <property type="entry name" value="MFS_1"/>
    <property type="match status" value="1"/>
</dbReference>
<proteinExistence type="predicted"/>
<name>A0A7W5FWW5_9BURK</name>
<comment type="subcellular location">
    <subcellularLocation>
        <location evidence="1">Endomembrane system</location>
        <topology evidence="1">Multi-pass membrane protein</topology>
    </subcellularLocation>
</comment>
<gene>
    <name evidence="7" type="ORF">FHS03_005566</name>
</gene>
<feature type="transmembrane region" description="Helical" evidence="6">
    <location>
        <begin position="93"/>
        <end position="114"/>
    </location>
</feature>
<dbReference type="Proteomes" id="UP000541535">
    <property type="component" value="Unassembled WGS sequence"/>
</dbReference>
<dbReference type="InterPro" id="IPR036259">
    <property type="entry name" value="MFS_trans_sf"/>
</dbReference>
<feature type="transmembrane region" description="Helical" evidence="6">
    <location>
        <begin position="126"/>
        <end position="143"/>
    </location>
</feature>
<feature type="transmembrane region" description="Helical" evidence="6">
    <location>
        <begin position="244"/>
        <end position="264"/>
    </location>
</feature>
<evidence type="ECO:0000256" key="4">
    <source>
        <dbReference type="ARBA" id="ARBA00022989"/>
    </source>
</evidence>
<dbReference type="GO" id="GO:0012505">
    <property type="term" value="C:endomembrane system"/>
    <property type="evidence" value="ECO:0007669"/>
    <property type="project" value="UniProtKB-SubCell"/>
</dbReference>
<evidence type="ECO:0000256" key="3">
    <source>
        <dbReference type="ARBA" id="ARBA00022692"/>
    </source>
</evidence>
<dbReference type="AlphaFoldDB" id="A0A7W5FWW5"/>
<dbReference type="GO" id="GO:0022857">
    <property type="term" value="F:transmembrane transporter activity"/>
    <property type="evidence" value="ECO:0007669"/>
    <property type="project" value="InterPro"/>
</dbReference>
<evidence type="ECO:0000313" key="8">
    <source>
        <dbReference type="Proteomes" id="UP000541535"/>
    </source>
</evidence>
<dbReference type="RefSeq" id="WP_183444122.1">
    <property type="nucleotide sequence ID" value="NZ_JACHXD010000035.1"/>
</dbReference>
<evidence type="ECO:0000256" key="2">
    <source>
        <dbReference type="ARBA" id="ARBA00022448"/>
    </source>
</evidence>
<keyword evidence="8" id="KW-1185">Reference proteome</keyword>
<evidence type="ECO:0000256" key="6">
    <source>
        <dbReference type="SAM" id="Phobius"/>
    </source>
</evidence>